<dbReference type="EMBL" id="CP128986">
    <property type="protein sequence ID" value="WOC12733.1"/>
    <property type="molecule type" value="Genomic_DNA"/>
</dbReference>
<feature type="transmembrane region" description="Helical" evidence="1">
    <location>
        <begin position="265"/>
        <end position="286"/>
    </location>
</feature>
<name>A0AA97GWI7_9ACTN</name>
<proteinExistence type="predicted"/>
<feature type="transmembrane region" description="Helical" evidence="1">
    <location>
        <begin position="210"/>
        <end position="232"/>
    </location>
</feature>
<gene>
    <name evidence="2" type="ORF">MP11Mi_18240</name>
</gene>
<feature type="transmembrane region" description="Helical" evidence="1">
    <location>
        <begin position="20"/>
        <end position="44"/>
    </location>
</feature>
<dbReference type="AlphaFoldDB" id="A0AA97GWI7"/>
<keyword evidence="1" id="KW-0812">Transmembrane</keyword>
<keyword evidence="1" id="KW-1133">Transmembrane helix</keyword>
<protein>
    <submittedName>
        <fullName evidence="2">Uncharacterized protein</fullName>
    </submittedName>
</protein>
<reference evidence="2" key="1">
    <citation type="submission" date="2023-06" db="EMBL/GenBank/DDBJ databases">
        <title>Gordonia sp. nov. and Pseudochrobactrum sp. nov., two species isolated from the burying beetle Nicrophorus vespilloides.</title>
        <authorList>
            <person name="Poehlein A."/>
            <person name="Guzman J."/>
            <person name="Daniel R."/>
            <person name="Vilcinskas A."/>
        </authorList>
    </citation>
    <scope>NUCLEOTIDE SEQUENCE</scope>
    <source>
        <strain evidence="2">MP11Mi</strain>
    </source>
</reference>
<keyword evidence="1" id="KW-0472">Membrane</keyword>
<organism evidence="2">
    <name type="scientific">Gordonia sp. MP11Mi</name>
    <dbReference type="NCBI Taxonomy" id="3022769"/>
    <lineage>
        <taxon>Bacteria</taxon>
        <taxon>Bacillati</taxon>
        <taxon>Actinomycetota</taxon>
        <taxon>Actinomycetes</taxon>
        <taxon>Mycobacteriales</taxon>
        <taxon>Gordoniaceae</taxon>
        <taxon>Gordonia</taxon>
    </lineage>
</organism>
<feature type="transmembrane region" description="Helical" evidence="1">
    <location>
        <begin position="184"/>
        <end position="203"/>
    </location>
</feature>
<accession>A0AA97GWI7</accession>
<sequence length="294" mass="30794">MRVTSSESKTRLASGNVCGVRSIASGLFTVVAMIAVIIAVPSMWVSQRVVSVDGFAASAGDAARNTEVQDYFAEKVAASVEQETSVPLAGAVVEPLARNYTRSEGFVQDFQEIARQQHDWLFTAPGPDTDTHVMDVNVTPMVNRVLASTNLPTEVAVDRPIYIGIDQHRLTAGSMESTGRLVSATSWIAVTVAAVAAILALLAANRRSTVLGWLGVGVLLAAAGAFGLAQYIRSLAGDKTADTDEAARRTVEVVADGVSSDLANLSLIVAIAGALVTVAGLLLRIVGGRRRSAF</sequence>
<evidence type="ECO:0000313" key="2">
    <source>
        <dbReference type="EMBL" id="WOC12733.1"/>
    </source>
</evidence>
<evidence type="ECO:0000256" key="1">
    <source>
        <dbReference type="SAM" id="Phobius"/>
    </source>
</evidence>